<keyword evidence="3" id="KW-1185">Reference proteome</keyword>
<reference evidence="2" key="1">
    <citation type="submission" date="2022-08" db="EMBL/GenBank/DDBJ databases">
        <authorList>
            <person name="Deng Y."/>
            <person name="Han X.-F."/>
            <person name="Zhang Y.-Q."/>
        </authorList>
    </citation>
    <scope>NUCLEOTIDE SEQUENCE</scope>
    <source>
        <strain evidence="2">CPCC 203386</strain>
    </source>
</reference>
<dbReference type="InterPro" id="IPR036178">
    <property type="entry name" value="Formintransfe-cycloase-like_sf"/>
</dbReference>
<protein>
    <submittedName>
        <fullName evidence="2">Cyclodeaminase/cyclohydrolase family protein</fullName>
    </submittedName>
</protein>
<dbReference type="Proteomes" id="UP001165586">
    <property type="component" value="Unassembled WGS sequence"/>
</dbReference>
<name>A0ABT2H424_9MICO</name>
<dbReference type="Pfam" id="PF04961">
    <property type="entry name" value="FTCD_C"/>
    <property type="match status" value="1"/>
</dbReference>
<dbReference type="InterPro" id="IPR007044">
    <property type="entry name" value="Cyclodeamin/CycHdrlase"/>
</dbReference>
<evidence type="ECO:0000313" key="3">
    <source>
        <dbReference type="Proteomes" id="UP001165586"/>
    </source>
</evidence>
<dbReference type="Gene3D" id="1.20.120.680">
    <property type="entry name" value="Formiminotetrahydrofolate cyclodeaminase monomer, up-and-down helical bundle"/>
    <property type="match status" value="1"/>
</dbReference>
<feature type="domain" description="Cyclodeaminase/cyclohydrolase" evidence="1">
    <location>
        <begin position="15"/>
        <end position="166"/>
    </location>
</feature>
<accession>A0ABT2H424</accession>
<comment type="caution">
    <text evidence="2">The sequence shown here is derived from an EMBL/GenBank/DDBJ whole genome shotgun (WGS) entry which is preliminary data.</text>
</comment>
<dbReference type="EMBL" id="JANLCJ010000004">
    <property type="protein sequence ID" value="MCS5734684.1"/>
    <property type="molecule type" value="Genomic_DNA"/>
</dbReference>
<gene>
    <name evidence="2" type="ORF">N1032_13140</name>
</gene>
<evidence type="ECO:0000313" key="2">
    <source>
        <dbReference type="EMBL" id="MCS5734684.1"/>
    </source>
</evidence>
<proteinExistence type="predicted"/>
<dbReference type="RefSeq" id="WP_259539549.1">
    <property type="nucleotide sequence ID" value="NZ_JANLCJ010000004.1"/>
</dbReference>
<dbReference type="SUPFAM" id="SSF101262">
    <property type="entry name" value="Methenyltetrahydrofolate cyclohydrolase-like"/>
    <property type="match status" value="1"/>
</dbReference>
<organism evidence="2 3">
    <name type="scientific">Herbiconiux daphne</name>
    <dbReference type="NCBI Taxonomy" id="2970914"/>
    <lineage>
        <taxon>Bacteria</taxon>
        <taxon>Bacillati</taxon>
        <taxon>Actinomycetota</taxon>
        <taxon>Actinomycetes</taxon>
        <taxon>Micrococcales</taxon>
        <taxon>Microbacteriaceae</taxon>
        <taxon>Herbiconiux</taxon>
    </lineage>
</organism>
<evidence type="ECO:0000259" key="1">
    <source>
        <dbReference type="Pfam" id="PF04961"/>
    </source>
</evidence>
<sequence>MDSEAHEASARNVGVETWMAALAQSHGSPGGGAASGVMLAIAAALTSMVAGYTEPSPERDRILERAREHRLAALALADEDASASNSFGGAYRLPAGPERDESVRAASIQGARAAAALGERAVELLPDLEWLAANGNRALIADAAVALGALRAAISGCRVNLSFDLGALEHLGDTLEQVRLGHPALFATVTLFDQVLSRIDDLSRSIDDRAAPTD</sequence>